<dbReference type="EMBL" id="KB644408">
    <property type="protein sequence ID" value="EPS25295.1"/>
    <property type="molecule type" value="Genomic_DNA"/>
</dbReference>
<dbReference type="HOGENOM" id="CLU_1627653_0_0_1"/>
<protein>
    <submittedName>
        <fullName evidence="1">Uncharacterized protein</fullName>
    </submittedName>
</protein>
<proteinExistence type="predicted"/>
<evidence type="ECO:0000313" key="1">
    <source>
        <dbReference type="EMBL" id="EPS25295.1"/>
    </source>
</evidence>
<dbReference type="AlphaFoldDB" id="S7Z447"/>
<name>S7Z447_PENO1</name>
<reference evidence="1 2" key="1">
    <citation type="journal article" date="2013" name="PLoS ONE">
        <title>Genomic and secretomic analyses reveal unique features of the lignocellulolytic enzyme system of Penicillium decumbens.</title>
        <authorList>
            <person name="Liu G."/>
            <person name="Zhang L."/>
            <person name="Wei X."/>
            <person name="Zou G."/>
            <person name="Qin Y."/>
            <person name="Ma L."/>
            <person name="Li J."/>
            <person name="Zheng H."/>
            <person name="Wang S."/>
            <person name="Wang C."/>
            <person name="Xun L."/>
            <person name="Zhao G.-P."/>
            <person name="Zhou Z."/>
            <person name="Qu Y."/>
        </authorList>
    </citation>
    <scope>NUCLEOTIDE SEQUENCE [LARGE SCALE GENOMIC DNA]</scope>
    <source>
        <strain evidence="2">114-2 / CGMCC 5302</strain>
    </source>
</reference>
<sequence>MGIRIRRNTENSGITSGEYWKIWLKRLLLYAVRCTRTSPSNAAIQTWYVAQTRGDVYDPLCRANIRLRPLWCLPHTVDLDVMGIWLLWLAPSGIQSSDTILARENAPTGLTVARASSRRSCQASDLHVATASQLSKFSTRSELPTFHRDGTVAIGRKISSAGK</sequence>
<gene>
    <name evidence="1" type="ORF">PDE_00228</name>
</gene>
<accession>S7Z447</accession>
<dbReference type="Proteomes" id="UP000019376">
    <property type="component" value="Unassembled WGS sequence"/>
</dbReference>
<keyword evidence="2" id="KW-1185">Reference proteome</keyword>
<evidence type="ECO:0000313" key="2">
    <source>
        <dbReference type="Proteomes" id="UP000019376"/>
    </source>
</evidence>
<organism evidence="1 2">
    <name type="scientific">Penicillium oxalicum (strain 114-2 / CGMCC 5302)</name>
    <name type="common">Penicillium decumbens</name>
    <dbReference type="NCBI Taxonomy" id="933388"/>
    <lineage>
        <taxon>Eukaryota</taxon>
        <taxon>Fungi</taxon>
        <taxon>Dikarya</taxon>
        <taxon>Ascomycota</taxon>
        <taxon>Pezizomycotina</taxon>
        <taxon>Eurotiomycetes</taxon>
        <taxon>Eurotiomycetidae</taxon>
        <taxon>Eurotiales</taxon>
        <taxon>Aspergillaceae</taxon>
        <taxon>Penicillium</taxon>
    </lineage>
</organism>